<evidence type="ECO:0000256" key="2">
    <source>
        <dbReference type="ARBA" id="ARBA00004236"/>
    </source>
</evidence>
<dbReference type="InterPro" id="IPR005467">
    <property type="entry name" value="His_kinase_dom"/>
</dbReference>
<evidence type="ECO:0000256" key="4">
    <source>
        <dbReference type="ARBA" id="ARBA00022553"/>
    </source>
</evidence>
<dbReference type="InterPro" id="IPR036890">
    <property type="entry name" value="HATPase_C_sf"/>
</dbReference>
<gene>
    <name evidence="13" type="ordered locus">Intca_2671</name>
</gene>
<dbReference type="EMBL" id="CP002343">
    <property type="protein sequence ID" value="ADU49174.1"/>
    <property type="molecule type" value="Genomic_DNA"/>
</dbReference>
<proteinExistence type="predicted"/>
<dbReference type="InterPro" id="IPR036097">
    <property type="entry name" value="HisK_dim/P_sf"/>
</dbReference>
<dbReference type="Gene3D" id="1.10.287.130">
    <property type="match status" value="1"/>
</dbReference>
<dbReference type="Proteomes" id="UP000008914">
    <property type="component" value="Chromosome"/>
</dbReference>
<dbReference type="STRING" id="710696.Intca_2671"/>
<evidence type="ECO:0000256" key="3">
    <source>
        <dbReference type="ARBA" id="ARBA00012438"/>
    </source>
</evidence>
<dbReference type="SUPFAM" id="SSF55874">
    <property type="entry name" value="ATPase domain of HSP90 chaperone/DNA topoisomerase II/histidine kinase"/>
    <property type="match status" value="1"/>
</dbReference>
<dbReference type="Gene3D" id="3.30.565.10">
    <property type="entry name" value="Histidine kinase-like ATPase, C-terminal domain"/>
    <property type="match status" value="1"/>
</dbReference>
<evidence type="ECO:0000256" key="5">
    <source>
        <dbReference type="ARBA" id="ARBA00022679"/>
    </source>
</evidence>
<protein>
    <recommendedName>
        <fullName evidence="3">histidine kinase</fullName>
        <ecNumber evidence="3">2.7.13.3</ecNumber>
    </recommendedName>
</protein>
<sequence length="322" mass="33985">MIFRRAVLRLTLTYTAILLTLYGAVAVGVYAFVTGTFDYDTVTSDGAVQASGVELGFAHLRTGLLLGFAALVVVVPVLSYVMARRALVPVRASYKAQERFVDDASHEFRTPLSVLQVEMELALSRPRTPAEYVHVLEGSLSEVASLTRLTEDLLLLARGGSSDLTAAFDMVSLGAVVRTAAARSDRSAAGGPPVTIDVRSEAVVRGSRELLTRAIGNLIDNALRHTPPTGAVVVTVTDDGSSPTIRVADSGVGMSPQTAARAFDRFWRGDESRSLPGHGLGLALVQQITAAHQGRATITETPGGGTTVSLVLPAPRRMHPAG</sequence>
<evidence type="ECO:0000256" key="10">
    <source>
        <dbReference type="ARBA" id="ARBA00023136"/>
    </source>
</evidence>
<dbReference type="CDD" id="cd00082">
    <property type="entry name" value="HisKA"/>
    <property type="match status" value="1"/>
</dbReference>
<organism evidence="13 14">
    <name type="scientific">Intrasporangium calvum (strain ATCC 23552 / DSM 43043 / JCM 3097 / NBRC 12989 / NCIMB 10167 / NRRL B-3866 / 7 KIP)</name>
    <dbReference type="NCBI Taxonomy" id="710696"/>
    <lineage>
        <taxon>Bacteria</taxon>
        <taxon>Bacillati</taxon>
        <taxon>Actinomycetota</taxon>
        <taxon>Actinomycetes</taxon>
        <taxon>Micrococcales</taxon>
        <taxon>Intrasporangiaceae</taxon>
        <taxon>Intrasporangium</taxon>
    </lineage>
</organism>
<feature type="transmembrane region" description="Helical" evidence="11">
    <location>
        <begin position="64"/>
        <end position="83"/>
    </location>
</feature>
<dbReference type="CDD" id="cd00075">
    <property type="entry name" value="HATPase"/>
    <property type="match status" value="1"/>
</dbReference>
<dbReference type="PRINTS" id="PR00344">
    <property type="entry name" value="BCTRLSENSOR"/>
</dbReference>
<dbReference type="eggNOG" id="COG2205">
    <property type="taxonomic scope" value="Bacteria"/>
</dbReference>
<dbReference type="OrthoDB" id="9786919at2"/>
<evidence type="ECO:0000259" key="12">
    <source>
        <dbReference type="PROSITE" id="PS50109"/>
    </source>
</evidence>
<comment type="catalytic activity">
    <reaction evidence="1">
        <text>ATP + protein L-histidine = ADP + protein N-phospho-L-histidine.</text>
        <dbReference type="EC" id="2.7.13.3"/>
    </reaction>
</comment>
<keyword evidence="14" id="KW-1185">Reference proteome</keyword>
<dbReference type="InterPro" id="IPR050428">
    <property type="entry name" value="TCS_sensor_his_kinase"/>
</dbReference>
<dbReference type="Pfam" id="PF00512">
    <property type="entry name" value="HisKA"/>
    <property type="match status" value="1"/>
</dbReference>
<dbReference type="InterPro" id="IPR004358">
    <property type="entry name" value="Sig_transdc_His_kin-like_C"/>
</dbReference>
<dbReference type="SMART" id="SM00388">
    <property type="entry name" value="HisKA"/>
    <property type="match status" value="1"/>
</dbReference>
<evidence type="ECO:0000256" key="8">
    <source>
        <dbReference type="ARBA" id="ARBA00022989"/>
    </source>
</evidence>
<dbReference type="PANTHER" id="PTHR45436:SF5">
    <property type="entry name" value="SENSOR HISTIDINE KINASE TRCS"/>
    <property type="match status" value="1"/>
</dbReference>
<keyword evidence="8 11" id="KW-1133">Transmembrane helix</keyword>
<dbReference type="HOGENOM" id="CLU_000445_89_3_11"/>
<name>E6S8L2_INTC7</name>
<dbReference type="AlphaFoldDB" id="E6S8L2"/>
<evidence type="ECO:0000256" key="11">
    <source>
        <dbReference type="SAM" id="Phobius"/>
    </source>
</evidence>
<evidence type="ECO:0000256" key="7">
    <source>
        <dbReference type="ARBA" id="ARBA00022777"/>
    </source>
</evidence>
<evidence type="ECO:0000313" key="14">
    <source>
        <dbReference type="Proteomes" id="UP000008914"/>
    </source>
</evidence>
<keyword evidence="10 11" id="KW-0472">Membrane</keyword>
<dbReference type="GO" id="GO:0005886">
    <property type="term" value="C:plasma membrane"/>
    <property type="evidence" value="ECO:0007669"/>
    <property type="project" value="UniProtKB-SubCell"/>
</dbReference>
<keyword evidence="4" id="KW-0597">Phosphoprotein</keyword>
<keyword evidence="6 11" id="KW-0812">Transmembrane</keyword>
<evidence type="ECO:0000313" key="13">
    <source>
        <dbReference type="EMBL" id="ADU49174.1"/>
    </source>
</evidence>
<reference evidence="13 14" key="1">
    <citation type="journal article" date="2010" name="Stand. Genomic Sci.">
        <title>Complete genome sequence of Intrasporangium calvum type strain (7 KIP).</title>
        <authorList>
            <person name="Del Rio T.G."/>
            <person name="Chertkov O."/>
            <person name="Yasawong M."/>
            <person name="Lucas S."/>
            <person name="Deshpande S."/>
            <person name="Cheng J.F."/>
            <person name="Detter C."/>
            <person name="Tapia R."/>
            <person name="Han C."/>
            <person name="Goodwin L."/>
            <person name="Pitluck S."/>
            <person name="Liolios K."/>
            <person name="Ivanova N."/>
            <person name="Mavromatis K."/>
            <person name="Pati A."/>
            <person name="Chen A."/>
            <person name="Palaniappan K."/>
            <person name="Land M."/>
            <person name="Hauser L."/>
            <person name="Chang Y.J."/>
            <person name="Jeffries C.D."/>
            <person name="Rohde M."/>
            <person name="Pukall R."/>
            <person name="Sikorski J."/>
            <person name="Goker M."/>
            <person name="Woyke T."/>
            <person name="Bristow J."/>
            <person name="Eisen J.A."/>
            <person name="Markowitz V."/>
            <person name="Hugenholtz P."/>
            <person name="Kyrpides N.C."/>
            <person name="Klenk H.P."/>
            <person name="Lapidus A."/>
        </authorList>
    </citation>
    <scope>NUCLEOTIDE SEQUENCE [LARGE SCALE GENOMIC DNA]</scope>
    <source>
        <strain evidence="14">ATCC 23552 / DSM 43043 / JCM 3097 / NBRC 12989 / 7 KIP</strain>
    </source>
</reference>
<dbReference type="Pfam" id="PF02518">
    <property type="entry name" value="HATPase_c"/>
    <property type="match status" value="1"/>
</dbReference>
<feature type="domain" description="Histidine kinase" evidence="12">
    <location>
        <begin position="103"/>
        <end position="316"/>
    </location>
</feature>
<comment type="subcellular location">
    <subcellularLocation>
        <location evidence="2">Cell membrane</location>
    </subcellularLocation>
</comment>
<keyword evidence="7 13" id="KW-0418">Kinase</keyword>
<dbReference type="InterPro" id="IPR003661">
    <property type="entry name" value="HisK_dim/P_dom"/>
</dbReference>
<evidence type="ECO:0000256" key="1">
    <source>
        <dbReference type="ARBA" id="ARBA00000085"/>
    </source>
</evidence>
<dbReference type="SUPFAM" id="SSF47384">
    <property type="entry name" value="Homodimeric domain of signal transducing histidine kinase"/>
    <property type="match status" value="1"/>
</dbReference>
<dbReference type="PANTHER" id="PTHR45436">
    <property type="entry name" value="SENSOR HISTIDINE KINASE YKOH"/>
    <property type="match status" value="1"/>
</dbReference>
<evidence type="ECO:0000256" key="6">
    <source>
        <dbReference type="ARBA" id="ARBA00022692"/>
    </source>
</evidence>
<dbReference type="GO" id="GO:0000155">
    <property type="term" value="F:phosphorelay sensor kinase activity"/>
    <property type="evidence" value="ECO:0007669"/>
    <property type="project" value="InterPro"/>
</dbReference>
<accession>E6S8L2</accession>
<dbReference type="SMART" id="SM00387">
    <property type="entry name" value="HATPase_c"/>
    <property type="match status" value="1"/>
</dbReference>
<keyword evidence="9" id="KW-0902">Two-component regulatory system</keyword>
<dbReference type="KEGG" id="ica:Intca_2671"/>
<dbReference type="PROSITE" id="PS50109">
    <property type="entry name" value="HIS_KIN"/>
    <property type="match status" value="1"/>
</dbReference>
<keyword evidence="5" id="KW-0808">Transferase</keyword>
<evidence type="ECO:0000256" key="9">
    <source>
        <dbReference type="ARBA" id="ARBA00023012"/>
    </source>
</evidence>
<dbReference type="InterPro" id="IPR003594">
    <property type="entry name" value="HATPase_dom"/>
</dbReference>
<feature type="transmembrane region" description="Helical" evidence="11">
    <location>
        <begin position="12"/>
        <end position="33"/>
    </location>
</feature>
<dbReference type="RefSeq" id="WP_013493488.1">
    <property type="nucleotide sequence ID" value="NC_014830.1"/>
</dbReference>
<dbReference type="EC" id="2.7.13.3" evidence="3"/>